<dbReference type="Ensembl" id="ENSGWIT00000010766.1">
    <property type="protein sequence ID" value="ENSGWIP00000009661.1"/>
    <property type="gene ID" value="ENSGWIG00000005743.1"/>
</dbReference>
<evidence type="ECO:0000313" key="2">
    <source>
        <dbReference type="Proteomes" id="UP000694680"/>
    </source>
</evidence>
<dbReference type="GeneID" id="114468661"/>
<gene>
    <name evidence="1" type="primary">c8h17orf75</name>
</gene>
<dbReference type="GO" id="GO:0099041">
    <property type="term" value="P:vesicle tethering to Golgi"/>
    <property type="evidence" value="ECO:0007669"/>
    <property type="project" value="InterPro"/>
</dbReference>
<dbReference type="Proteomes" id="UP000694680">
    <property type="component" value="Chromosome 8"/>
</dbReference>
<dbReference type="CTD" id="101166051"/>
<evidence type="ECO:0000313" key="1">
    <source>
        <dbReference type="Ensembl" id="ENSGWIP00000009661.1"/>
    </source>
</evidence>
<keyword evidence="2" id="KW-1185">Reference proteome</keyword>
<name>A0A8C5DR31_GOUWI</name>
<protein>
    <recommendedName>
        <fullName evidence="3">Protein Njmu-R1</fullName>
    </recommendedName>
</protein>
<proteinExistence type="predicted"/>
<dbReference type="PANTHER" id="PTHR14416">
    <property type="entry name" value="PROTEIN NJMU-R1"/>
    <property type="match status" value="1"/>
</dbReference>
<evidence type="ECO:0008006" key="3">
    <source>
        <dbReference type="Google" id="ProtNLM"/>
    </source>
</evidence>
<reference evidence="1" key="1">
    <citation type="submission" date="2020-06" db="EMBL/GenBank/DDBJ databases">
        <authorList>
            <consortium name="Wellcome Sanger Institute Data Sharing"/>
        </authorList>
    </citation>
    <scope>NUCLEOTIDE SEQUENCE [LARGE SCALE GENOMIC DNA]</scope>
</reference>
<dbReference type="PANTHER" id="PTHR14416:SF2">
    <property type="entry name" value="PROTEIN NJMU-R1"/>
    <property type="match status" value="1"/>
</dbReference>
<dbReference type="OrthoDB" id="20238at2759"/>
<organism evidence="1 2">
    <name type="scientific">Gouania willdenowi</name>
    <name type="common">Blunt-snouted clingfish</name>
    <name type="synonym">Lepadogaster willdenowi</name>
    <dbReference type="NCBI Taxonomy" id="441366"/>
    <lineage>
        <taxon>Eukaryota</taxon>
        <taxon>Metazoa</taxon>
        <taxon>Chordata</taxon>
        <taxon>Craniata</taxon>
        <taxon>Vertebrata</taxon>
        <taxon>Euteleostomi</taxon>
        <taxon>Actinopterygii</taxon>
        <taxon>Neopterygii</taxon>
        <taxon>Teleostei</taxon>
        <taxon>Neoteleostei</taxon>
        <taxon>Acanthomorphata</taxon>
        <taxon>Ovalentaria</taxon>
        <taxon>Blenniimorphae</taxon>
        <taxon>Blenniiformes</taxon>
        <taxon>Gobiesocoidei</taxon>
        <taxon>Gobiesocidae</taxon>
        <taxon>Gobiesocinae</taxon>
        <taxon>Gouania</taxon>
    </lineage>
</organism>
<dbReference type="Pfam" id="PF15053">
    <property type="entry name" value="Njmu-R1"/>
    <property type="match status" value="1"/>
</dbReference>
<dbReference type="AlphaFoldDB" id="A0A8C5DR31"/>
<accession>A0A8C5DR31</accession>
<reference evidence="1" key="3">
    <citation type="submission" date="2025-09" db="UniProtKB">
        <authorList>
            <consortium name="Ensembl"/>
        </authorList>
    </citation>
    <scope>IDENTIFICATION</scope>
</reference>
<dbReference type="RefSeq" id="XP_028311483.1">
    <property type="nucleotide sequence ID" value="XM_028455682.1"/>
</dbReference>
<dbReference type="InterPro" id="IPR028280">
    <property type="entry name" value="Njmu-R1"/>
</dbReference>
<sequence>MCSKGAMFTSQTSSFQDSIDVEEKDDFDSEDMAAYSQRSQLSCYYTIYLYQGTRSEATGESVGWTQRRADSTTSQEDFSLTLIDSSLPPEAEPELRTYISRRLSKGALLGGMGNIATVELSLPEKAVGCYCCLLEQERSPEQPDIDGNGYVICFMGGSEKGLNLFRLELDKYVQGLHSSLQSPELQNLETEVRPYLSQWFEESVMHVHRVVQLVQNNICFLLHAALSHRHVEVIGSDEKTKTDVSRFIKAASLQGLSQQDSTTASLCKAMSEDAQSHLLIDCSTCPPTLSNTVTNRFCDDWIQAFLNAAERRNPFLLRQILENFKLKAIQDMNNLKRFVRQAEMSHYALFRCCQFLQGCGNGDVLLQNARTEHSDLPEACSIISVLEEFLMEQAQAQA</sequence>
<reference evidence="1" key="2">
    <citation type="submission" date="2025-08" db="UniProtKB">
        <authorList>
            <consortium name="Ensembl"/>
        </authorList>
    </citation>
    <scope>IDENTIFICATION</scope>
</reference>
<dbReference type="GO" id="GO:0005802">
    <property type="term" value="C:trans-Golgi network"/>
    <property type="evidence" value="ECO:0007669"/>
    <property type="project" value="InterPro"/>
</dbReference>